<name>A0ABR2JGV9_9PEZI</name>
<comment type="caution">
    <text evidence="1">The sequence shown here is derived from an EMBL/GenBank/DDBJ whole genome shotgun (WGS) entry which is preliminary data.</text>
</comment>
<protein>
    <submittedName>
        <fullName evidence="1">Uncharacterized protein</fullName>
    </submittedName>
</protein>
<proteinExistence type="predicted"/>
<accession>A0ABR2JGV9</accession>
<gene>
    <name evidence="1" type="ORF">PGQ11_001818</name>
</gene>
<evidence type="ECO:0000313" key="1">
    <source>
        <dbReference type="EMBL" id="KAK8876872.1"/>
    </source>
</evidence>
<keyword evidence="2" id="KW-1185">Reference proteome</keyword>
<organism evidence="1 2">
    <name type="scientific">Apiospora arundinis</name>
    <dbReference type="NCBI Taxonomy" id="335852"/>
    <lineage>
        <taxon>Eukaryota</taxon>
        <taxon>Fungi</taxon>
        <taxon>Dikarya</taxon>
        <taxon>Ascomycota</taxon>
        <taxon>Pezizomycotina</taxon>
        <taxon>Sordariomycetes</taxon>
        <taxon>Xylariomycetidae</taxon>
        <taxon>Amphisphaeriales</taxon>
        <taxon>Apiosporaceae</taxon>
        <taxon>Apiospora</taxon>
    </lineage>
</organism>
<evidence type="ECO:0000313" key="2">
    <source>
        <dbReference type="Proteomes" id="UP001390339"/>
    </source>
</evidence>
<dbReference type="EMBL" id="JAPCWZ010000002">
    <property type="protein sequence ID" value="KAK8876872.1"/>
    <property type="molecule type" value="Genomic_DNA"/>
</dbReference>
<dbReference type="Proteomes" id="UP001390339">
    <property type="component" value="Unassembled WGS sequence"/>
</dbReference>
<sequence length="222" mass="25993">MMDFRQDMVFSTSLYWNYLNEFDFPPQLRNPHRSGGYVDHLRHLALPLFDIAYWPSMARAESFTSPESSPNFCPRFKDGVLTLLRLARNLRTLHIVADRFFSTGDSSSAEHRTPTRDNLDPFRSILDYATWWRPFLETIMASSGTMPLPEWSTSTPTWVDMSFNHTAREKKYDVEAHKDIAMRYKRYFARSSSALEWYADVSGYEWTDNTLGQFARTVRVIS</sequence>
<reference evidence="1 2" key="1">
    <citation type="journal article" date="2024" name="IMA Fungus">
        <title>Apiospora arundinis, a panoply of carbohydrate-active enzymes and secondary metabolites.</title>
        <authorList>
            <person name="Sorensen T."/>
            <person name="Petersen C."/>
            <person name="Muurmann A.T."/>
            <person name="Christiansen J.V."/>
            <person name="Brundto M.L."/>
            <person name="Overgaard C.K."/>
            <person name="Boysen A.T."/>
            <person name="Wollenberg R.D."/>
            <person name="Larsen T.O."/>
            <person name="Sorensen J.L."/>
            <person name="Nielsen K.L."/>
            <person name="Sondergaard T.E."/>
        </authorList>
    </citation>
    <scope>NUCLEOTIDE SEQUENCE [LARGE SCALE GENOMIC DNA]</scope>
    <source>
        <strain evidence="1 2">AAU 773</strain>
    </source>
</reference>